<sequence length="82" mass="8561">MTSVPSGERVAVTTSSGLRPSIMIGIHSAIFAGSVVISMPANSGDAFKASTRFLMNSRLSAPNTRFMCGVELMNSRGLPSTP</sequence>
<protein>
    <submittedName>
        <fullName evidence="1">Uncharacterized protein</fullName>
    </submittedName>
</protein>
<proteinExistence type="predicted"/>
<organism evidence="1 2">
    <name type="scientific">Pandoraea oxalativorans</name>
    <dbReference type="NCBI Taxonomy" id="573737"/>
    <lineage>
        <taxon>Bacteria</taxon>
        <taxon>Pseudomonadati</taxon>
        <taxon>Pseudomonadota</taxon>
        <taxon>Betaproteobacteria</taxon>
        <taxon>Burkholderiales</taxon>
        <taxon>Burkholderiaceae</taxon>
        <taxon>Pandoraea</taxon>
    </lineage>
</organism>
<name>A0A0E3U7W1_9BURK</name>
<dbReference type="AlphaFoldDB" id="A0A0E3U7W1"/>
<evidence type="ECO:0000313" key="2">
    <source>
        <dbReference type="Proteomes" id="UP000035050"/>
    </source>
</evidence>
<keyword evidence="2" id="KW-1185">Reference proteome</keyword>
<dbReference type="EMBL" id="CP011253">
    <property type="protein sequence ID" value="AKC70778.3"/>
    <property type="molecule type" value="Genomic_DNA"/>
</dbReference>
<accession>A0A0E3U7W1</accession>
<evidence type="ECO:0000313" key="1">
    <source>
        <dbReference type="EMBL" id="AKC70778.3"/>
    </source>
</evidence>
<dbReference type="Proteomes" id="UP000035050">
    <property type="component" value="Chromosome"/>
</dbReference>
<gene>
    <name evidence="1" type="ORF">MB84_16765</name>
</gene>
<dbReference type="KEGG" id="pox:MB84_16765"/>
<reference evidence="1" key="1">
    <citation type="submission" date="2016-06" db="EMBL/GenBank/DDBJ databases">
        <title>Pandoraea oxalativorans DSM 23570 Genome Sequencing.</title>
        <authorList>
            <person name="Ee R."/>
            <person name="Lim Y.-L."/>
            <person name="Yong D."/>
            <person name="Yin W.-F."/>
            <person name="Chan K.-G."/>
        </authorList>
    </citation>
    <scope>NUCLEOTIDE SEQUENCE</scope>
    <source>
        <strain evidence="1">DSM 23570</strain>
    </source>
</reference>